<keyword evidence="1" id="KW-0175">Coiled coil</keyword>
<feature type="region of interest" description="Disordered" evidence="2">
    <location>
        <begin position="309"/>
        <end position="332"/>
    </location>
</feature>
<feature type="region of interest" description="Disordered" evidence="2">
    <location>
        <begin position="61"/>
        <end position="116"/>
    </location>
</feature>
<sequence>MATPRSSQASSIDHTFTPESHPRTVISMSIPKSECLRNALQARRAQKSPVQSAPKLVLADTPVLPAPRSAAPSPLSIRTPTTPDEFDQFELPEDIMTPESPIRRRRHHDKIDTLPRGKTNQELSTEVEKLRDELLKQNIRVELLNKSNHDLQAKWVSAKEEVDQLKPLEEENYDLRMDNKRLTEKLAGVQDDIDNIDEMHDQVDELYAGLKAAEEANDALKIEVINLTSLHKEAVTTVQKTEEALNEGVDMIDSLEKEKAVLYKQVDGLKTESFRLKKEVEDLRTRVAAIESQQVDGSNYPQRIHSIDENAPATSHDDSDYYSQPATPRADVDRDAHSIRTLNSVRSKQFIELTKERTRSARSLSKRLSDASLRAASVVSAIQRPAVPDIPEGYSQVTPRIADVRFRERRSRQEPSVEQFVPRSDVEMRRPATLTPVQTRQPSGRRPSVATQSAADIVLPAPPRMSSRRAHTTSGDSVLLQSSNRTVERHAFGGKDRPKQEQVPITWTSARPRTSAVSKLTSPRIDVDQDRWWKDTEKVRPLQTRATVRTLSAGFASGQDASCSATFAARMGGVSTGTTTPASEKAEQDLSFNPKENEEQFAKKMFGKLRGSMRRRHETSD</sequence>
<evidence type="ECO:0000313" key="3">
    <source>
        <dbReference type="EMBL" id="OSS50591.1"/>
    </source>
</evidence>
<keyword evidence="4" id="KW-1185">Reference proteome</keyword>
<dbReference type="InParanoid" id="A0A1Y2M3H1"/>
<feature type="compositionally biased region" description="Basic and acidic residues" evidence="2">
    <location>
        <begin position="486"/>
        <end position="500"/>
    </location>
</feature>
<organism evidence="3 4">
    <name type="scientific">Epicoccum nigrum</name>
    <name type="common">Soil fungus</name>
    <name type="synonym">Epicoccum purpurascens</name>
    <dbReference type="NCBI Taxonomy" id="105696"/>
    <lineage>
        <taxon>Eukaryota</taxon>
        <taxon>Fungi</taxon>
        <taxon>Dikarya</taxon>
        <taxon>Ascomycota</taxon>
        <taxon>Pezizomycotina</taxon>
        <taxon>Dothideomycetes</taxon>
        <taxon>Pleosporomycetidae</taxon>
        <taxon>Pleosporales</taxon>
        <taxon>Pleosporineae</taxon>
        <taxon>Didymellaceae</taxon>
        <taxon>Epicoccum</taxon>
    </lineage>
</organism>
<feature type="compositionally biased region" description="Polar residues" evidence="2">
    <location>
        <begin position="503"/>
        <end position="521"/>
    </location>
</feature>
<feature type="compositionally biased region" description="Low complexity" evidence="2">
    <location>
        <begin position="62"/>
        <end position="76"/>
    </location>
</feature>
<feature type="compositionally biased region" description="Polar residues" evidence="2">
    <location>
        <begin position="1"/>
        <end position="18"/>
    </location>
</feature>
<feature type="coiled-coil region" evidence="1">
    <location>
        <begin position="179"/>
        <end position="293"/>
    </location>
</feature>
<protein>
    <submittedName>
        <fullName evidence="3">Uncharacterized protein</fullName>
    </submittedName>
</protein>
<dbReference type="Proteomes" id="UP000193240">
    <property type="component" value="Unassembled WGS sequence"/>
</dbReference>
<feature type="compositionally biased region" description="Polar residues" evidence="2">
    <location>
        <begin position="472"/>
        <end position="485"/>
    </location>
</feature>
<feature type="coiled-coil region" evidence="1">
    <location>
        <begin position="120"/>
        <end position="147"/>
    </location>
</feature>
<proteinExistence type="predicted"/>
<feature type="region of interest" description="Disordered" evidence="2">
    <location>
        <begin position="429"/>
        <end position="522"/>
    </location>
</feature>
<accession>A0A1Y2M3H1</accession>
<name>A0A1Y2M3H1_EPING</name>
<evidence type="ECO:0000313" key="4">
    <source>
        <dbReference type="Proteomes" id="UP000193240"/>
    </source>
</evidence>
<evidence type="ECO:0000256" key="1">
    <source>
        <dbReference type="SAM" id="Coils"/>
    </source>
</evidence>
<evidence type="ECO:0000256" key="2">
    <source>
        <dbReference type="SAM" id="MobiDB-lite"/>
    </source>
</evidence>
<dbReference type="AlphaFoldDB" id="A0A1Y2M3H1"/>
<feature type="compositionally biased region" description="Acidic residues" evidence="2">
    <location>
        <begin position="84"/>
        <end position="93"/>
    </location>
</feature>
<gene>
    <name evidence="3" type="ORF">B5807_04658</name>
</gene>
<feature type="region of interest" description="Disordered" evidence="2">
    <location>
        <begin position="1"/>
        <end position="30"/>
    </location>
</feature>
<dbReference type="EMBL" id="KZ107841">
    <property type="protein sequence ID" value="OSS50591.1"/>
    <property type="molecule type" value="Genomic_DNA"/>
</dbReference>
<dbReference type="STRING" id="105696.A0A1Y2M3H1"/>
<reference evidence="3 4" key="1">
    <citation type="journal article" date="2017" name="Genome Announc.">
        <title>Genome sequence of the saprophytic ascomycete Epicoccum nigrum ICMP 19927 strain isolated from New Zealand.</title>
        <authorList>
            <person name="Fokin M."/>
            <person name="Fleetwood D."/>
            <person name="Weir B.S."/>
            <person name="Villas-Boas S.G."/>
        </authorList>
    </citation>
    <scope>NUCLEOTIDE SEQUENCE [LARGE SCALE GENOMIC DNA]</scope>
    <source>
        <strain evidence="3 4">ICMP 19927</strain>
    </source>
</reference>